<comment type="catalytic activity">
    <reaction evidence="11">
        <text>mycophenolic acid O-acyl-beta-D-glucuronide + H2O = mycophenolate + D-glucuronate + H(+)</text>
        <dbReference type="Rhea" id="RHEA:34179"/>
        <dbReference type="ChEBI" id="CHEBI:15377"/>
        <dbReference type="ChEBI" id="CHEBI:15378"/>
        <dbReference type="ChEBI" id="CHEBI:58720"/>
        <dbReference type="ChEBI" id="CHEBI:62932"/>
        <dbReference type="ChEBI" id="CHEBI:66982"/>
        <dbReference type="EC" id="3.1.1.93"/>
    </reaction>
    <physiologicalReaction direction="left-to-right" evidence="11">
        <dbReference type="Rhea" id="RHEA:34180"/>
    </physiologicalReaction>
</comment>
<dbReference type="RefSeq" id="WP_252168196.1">
    <property type="nucleotide sequence ID" value="NZ_CP084930.1"/>
</dbReference>
<dbReference type="Proteomes" id="UP001056937">
    <property type="component" value="Chromosome 1"/>
</dbReference>
<dbReference type="InterPro" id="IPR052382">
    <property type="entry name" value="ABHD10_acyl-thioesterase"/>
</dbReference>
<sequence>MDEPAYLDRGDGRRIAYRYRAGLGPALLFLPGYASDMEGGKATALDAWAARHGRAMLRFDYAGTGASPGPFEAQTLAGWRDDALALVDASQGDLVLVGSSMGGWLMLLVALARPERVRALIGIAAAPDFTDWGFAQDEKMTILRDGRLEKTSAYGTEVTSKAFWQSGEALRLMHAPIAIDAPLRLLHGESDDVVPIWVAQRLAALVRSADVQTLLLKGGDHRLSRPQDLLVLERTVAALMEDL</sequence>
<evidence type="ECO:0000256" key="11">
    <source>
        <dbReference type="ARBA" id="ARBA00047972"/>
    </source>
</evidence>
<dbReference type="PRINTS" id="PR00111">
    <property type="entry name" value="ABHYDROLASE"/>
</dbReference>
<dbReference type="GO" id="GO:0016787">
    <property type="term" value="F:hydrolase activity"/>
    <property type="evidence" value="ECO:0007669"/>
    <property type="project" value="UniProtKB-KW"/>
</dbReference>
<dbReference type="SUPFAM" id="SSF53474">
    <property type="entry name" value="alpha/beta-Hydrolases"/>
    <property type="match status" value="1"/>
</dbReference>
<evidence type="ECO:0000256" key="7">
    <source>
        <dbReference type="ARBA" id="ARBA00042645"/>
    </source>
</evidence>
<dbReference type="EC" id="3.1.2.22" evidence="1"/>
<dbReference type="InterPro" id="IPR000073">
    <property type="entry name" value="AB_hydrolase_1"/>
</dbReference>
<evidence type="ECO:0000256" key="10">
    <source>
        <dbReference type="ARBA" id="ARBA00047409"/>
    </source>
</evidence>
<proteinExistence type="predicted"/>
<evidence type="ECO:0000313" key="14">
    <source>
        <dbReference type="Proteomes" id="UP001056937"/>
    </source>
</evidence>
<evidence type="ECO:0000256" key="9">
    <source>
        <dbReference type="ARBA" id="ARBA00046047"/>
    </source>
</evidence>
<evidence type="ECO:0000256" key="6">
    <source>
        <dbReference type="ARBA" id="ARBA00041520"/>
    </source>
</evidence>
<comment type="catalytic activity">
    <reaction evidence="10">
        <text>S-hexadecanoyl-L-cysteinyl-[protein] + H2O = L-cysteinyl-[protein] + hexadecanoate + H(+)</text>
        <dbReference type="Rhea" id="RHEA:19233"/>
        <dbReference type="Rhea" id="RHEA-COMP:10131"/>
        <dbReference type="Rhea" id="RHEA-COMP:11032"/>
        <dbReference type="ChEBI" id="CHEBI:7896"/>
        <dbReference type="ChEBI" id="CHEBI:15377"/>
        <dbReference type="ChEBI" id="CHEBI:15378"/>
        <dbReference type="ChEBI" id="CHEBI:29950"/>
        <dbReference type="ChEBI" id="CHEBI:74151"/>
        <dbReference type="EC" id="3.1.2.22"/>
    </reaction>
    <physiologicalReaction direction="left-to-right" evidence="10">
        <dbReference type="Rhea" id="RHEA:19234"/>
    </physiologicalReaction>
</comment>
<name>A0ABY4XBX1_9SPHN</name>
<evidence type="ECO:0000256" key="8">
    <source>
        <dbReference type="ARBA" id="ARBA00042704"/>
    </source>
</evidence>
<dbReference type="PANTHER" id="PTHR16138">
    <property type="entry name" value="MYCOPHENOLIC ACID ACYL-GLUCURONIDE ESTERASE, MITOCHONDRIAL"/>
    <property type="match status" value="1"/>
</dbReference>
<evidence type="ECO:0000256" key="3">
    <source>
        <dbReference type="ARBA" id="ARBA00022946"/>
    </source>
</evidence>
<keyword evidence="2 13" id="KW-0378">Hydrolase</keyword>
<evidence type="ECO:0000256" key="1">
    <source>
        <dbReference type="ARBA" id="ARBA00012423"/>
    </source>
</evidence>
<keyword evidence="14" id="KW-1185">Reference proteome</keyword>
<evidence type="ECO:0000256" key="5">
    <source>
        <dbReference type="ARBA" id="ARBA00039314"/>
    </source>
</evidence>
<evidence type="ECO:0000256" key="2">
    <source>
        <dbReference type="ARBA" id="ARBA00022801"/>
    </source>
</evidence>
<dbReference type="Pfam" id="PF12697">
    <property type="entry name" value="Abhydrolase_6"/>
    <property type="match status" value="1"/>
</dbReference>
<accession>A0ABY4XBX1</accession>
<dbReference type="PANTHER" id="PTHR16138:SF7">
    <property type="entry name" value="PALMITOYL-PROTEIN THIOESTERASE ABHD10, MITOCHONDRIAL"/>
    <property type="match status" value="1"/>
</dbReference>
<dbReference type="InterPro" id="IPR029058">
    <property type="entry name" value="AB_hydrolase_fold"/>
</dbReference>
<protein>
    <recommendedName>
        <fullName evidence="5">Palmitoyl-protein thioesterase ABHD10, mitochondrial</fullName>
        <ecNumber evidence="4">3.1.1.93</ecNumber>
        <ecNumber evidence="1">3.1.2.22</ecNumber>
    </recommendedName>
    <alternativeName>
        <fullName evidence="7">Acyl-protein thioesterase ABHD10</fullName>
    </alternativeName>
    <alternativeName>
        <fullName evidence="8">Alpha/beta hydrolase domain-containing protein 10</fullName>
    </alternativeName>
    <alternativeName>
        <fullName evidence="6">Mycophenolic acid acyl-glucuronide esterase, mitochondrial</fullName>
    </alternativeName>
</protein>
<organism evidence="13 14">
    <name type="scientific">Sphingomonas morindae</name>
    <dbReference type="NCBI Taxonomy" id="1541170"/>
    <lineage>
        <taxon>Bacteria</taxon>
        <taxon>Pseudomonadati</taxon>
        <taxon>Pseudomonadota</taxon>
        <taxon>Alphaproteobacteria</taxon>
        <taxon>Sphingomonadales</taxon>
        <taxon>Sphingomonadaceae</taxon>
        <taxon>Sphingomonas</taxon>
    </lineage>
</organism>
<comment type="function">
    <text evidence="9">Acts as an acyl-protein thioesterase that hydrolyzes fatty acids from acylated residues in proteins. Regulates the mitochondrial S-depalmitoylation of the nucleophilic active site residue of peroxiredoxin-5/PRDX5, a key antioxidant protein, therefore modulating mitochondrial antioxidant ability. Also catalyzes the deglucuronidation of mycophenolic acid acyl-glucuronide, an active metabolite of the immunosuppressant drug mycophenolate.</text>
</comment>
<evidence type="ECO:0000256" key="4">
    <source>
        <dbReference type="ARBA" id="ARBA00039132"/>
    </source>
</evidence>
<dbReference type="EMBL" id="CP084930">
    <property type="protein sequence ID" value="USI74393.1"/>
    <property type="molecule type" value="Genomic_DNA"/>
</dbReference>
<feature type="domain" description="AB hydrolase-1" evidence="12">
    <location>
        <begin position="27"/>
        <end position="228"/>
    </location>
</feature>
<gene>
    <name evidence="13" type="ORF">LHA26_08070</name>
</gene>
<reference evidence="13" key="1">
    <citation type="journal article" date="2022" name="Toxins">
        <title>Genomic Analysis of Sphingopyxis sp. USTB-05 for Biodegrading Cyanobacterial Hepatotoxins.</title>
        <authorList>
            <person name="Liu C."/>
            <person name="Xu Q."/>
            <person name="Zhao Z."/>
            <person name="Zhang H."/>
            <person name="Liu X."/>
            <person name="Yin C."/>
            <person name="Liu Y."/>
            <person name="Yan H."/>
        </authorList>
    </citation>
    <scope>NUCLEOTIDE SEQUENCE</scope>
    <source>
        <strain evidence="13">NBD5</strain>
    </source>
</reference>
<evidence type="ECO:0000259" key="12">
    <source>
        <dbReference type="Pfam" id="PF12697"/>
    </source>
</evidence>
<keyword evidence="3" id="KW-0809">Transit peptide</keyword>
<evidence type="ECO:0000313" key="13">
    <source>
        <dbReference type="EMBL" id="USI74393.1"/>
    </source>
</evidence>
<dbReference type="Gene3D" id="3.40.50.1820">
    <property type="entry name" value="alpha/beta hydrolase"/>
    <property type="match status" value="1"/>
</dbReference>
<dbReference type="EC" id="3.1.1.93" evidence="4"/>